<reference evidence="1 2" key="1">
    <citation type="journal article" date="2024" name="Plant Biotechnol. J.">
        <title>Genome and CRISPR/Cas9 system of a widespread forest tree (Populus alba) in the world.</title>
        <authorList>
            <person name="Liu Y.J."/>
            <person name="Jiang P.F."/>
            <person name="Han X.M."/>
            <person name="Li X.Y."/>
            <person name="Wang H.M."/>
            <person name="Wang Y.J."/>
            <person name="Wang X.X."/>
            <person name="Zeng Q.Y."/>
        </authorList>
    </citation>
    <scope>NUCLEOTIDE SEQUENCE [LARGE SCALE GENOMIC DNA]</scope>
    <source>
        <strain evidence="2">cv. PAL-ZL1</strain>
    </source>
</reference>
<gene>
    <name evidence="1" type="ORF">D5086_026820</name>
</gene>
<organism evidence="1 2">
    <name type="scientific">Populus alba</name>
    <name type="common">White poplar</name>
    <dbReference type="NCBI Taxonomy" id="43335"/>
    <lineage>
        <taxon>Eukaryota</taxon>
        <taxon>Viridiplantae</taxon>
        <taxon>Streptophyta</taxon>
        <taxon>Embryophyta</taxon>
        <taxon>Tracheophyta</taxon>
        <taxon>Spermatophyta</taxon>
        <taxon>Magnoliopsida</taxon>
        <taxon>eudicotyledons</taxon>
        <taxon>Gunneridae</taxon>
        <taxon>Pentapetalae</taxon>
        <taxon>rosids</taxon>
        <taxon>fabids</taxon>
        <taxon>Malpighiales</taxon>
        <taxon>Salicaceae</taxon>
        <taxon>Saliceae</taxon>
        <taxon>Populus</taxon>
    </lineage>
</organism>
<keyword evidence="2" id="KW-1185">Reference proteome</keyword>
<proteinExistence type="predicted"/>
<sequence length="77" mass="8445">MEKGEEEILQQRTTPLSTLSLNELSSLLVAVSKGRAILSTTIVNAAFLESSEVILIGISKTVYTNASNYRFGLLCYF</sequence>
<protein>
    <submittedName>
        <fullName evidence="1">Uncharacterized protein</fullName>
    </submittedName>
</protein>
<name>A0ACC4B3N4_POPAL</name>
<dbReference type="EMBL" id="RCHU02000014">
    <property type="protein sequence ID" value="KAL3572916.1"/>
    <property type="molecule type" value="Genomic_DNA"/>
</dbReference>
<dbReference type="Proteomes" id="UP000309997">
    <property type="component" value="Unassembled WGS sequence"/>
</dbReference>
<evidence type="ECO:0000313" key="1">
    <source>
        <dbReference type="EMBL" id="KAL3572916.1"/>
    </source>
</evidence>
<evidence type="ECO:0000313" key="2">
    <source>
        <dbReference type="Proteomes" id="UP000309997"/>
    </source>
</evidence>
<comment type="caution">
    <text evidence="1">The sequence shown here is derived from an EMBL/GenBank/DDBJ whole genome shotgun (WGS) entry which is preliminary data.</text>
</comment>
<accession>A0ACC4B3N4</accession>